<dbReference type="GO" id="GO:0039645">
    <property type="term" value="P:symbiont-mediated perturbation of host cell cycle G1/S transition checkpoint"/>
    <property type="evidence" value="ECO:0007669"/>
    <property type="project" value="UniProtKB-KW"/>
</dbReference>
<keyword evidence="7" id="KW-0863">Zinc-finger</keyword>
<evidence type="ECO:0000256" key="1">
    <source>
        <dbReference type="ARBA" id="ARBA00022504"/>
    </source>
</evidence>
<dbReference type="Proteomes" id="UP000171123">
    <property type="component" value="Segment"/>
</dbReference>
<keyword evidence="11" id="KW-0238">DNA-binding</keyword>
<keyword evidence="14" id="KW-1035">Host cytoplasm</keyword>
<evidence type="ECO:0000256" key="18">
    <source>
        <dbReference type="SAM" id="MobiDB-lite"/>
    </source>
</evidence>
<evidence type="ECO:0000256" key="4">
    <source>
        <dbReference type="ARBA" id="ARBA00022581"/>
    </source>
</evidence>
<dbReference type="GO" id="GO:0003700">
    <property type="term" value="F:DNA-binding transcription factor activity"/>
    <property type="evidence" value="ECO:0007669"/>
    <property type="project" value="InterPro"/>
</dbReference>
<evidence type="ECO:0000256" key="7">
    <source>
        <dbReference type="ARBA" id="ARBA00022771"/>
    </source>
</evidence>
<reference evidence="20 21" key="3">
    <citation type="submission" date="2015-05" db="EMBL/GenBank/DDBJ databases">
        <title>Sequence analysis of the complete genome of unclassified Bovine papillomavirus in China.</title>
        <authorList>
            <person name="Hu J."/>
            <person name="Zhang W."/>
            <person name="Wang Q."/>
            <person name="Shi C."/>
            <person name="Huang Z."/>
            <person name="Xu J."/>
            <person name="Jiao H."/>
            <person name="Meng Z."/>
            <person name="Li Y."/>
            <person name="Wang N."/>
            <person name="Han J."/>
        </authorList>
    </citation>
    <scope>NUCLEOTIDE SEQUENCE [LARGE SCALE GENOMIC DNA]</scope>
    <source>
        <strain evidence="20">Aks-03</strain>
    </source>
</reference>
<evidence type="ECO:0000256" key="10">
    <source>
        <dbReference type="ARBA" id="ARBA00023015"/>
    </source>
</evidence>
<dbReference type="InterPro" id="IPR000148">
    <property type="entry name" value="Papilloma_E7"/>
</dbReference>
<dbReference type="GO" id="GO:0052170">
    <property type="term" value="P:symbiont-mediated suppression of host innate immune response"/>
    <property type="evidence" value="ECO:0007669"/>
    <property type="project" value="UniProtKB-KW"/>
</dbReference>
<evidence type="ECO:0000256" key="3">
    <source>
        <dbReference type="ARBA" id="ARBA00022562"/>
    </source>
</evidence>
<reference evidence="19 22" key="2">
    <citation type="journal article" date="2015" name="Vet. Microbiol.">
        <title>Genomic characterisation of the feline sarcoid-associated papillomavirus and proposed classification as Bos taurus papillomavirus type 14.</title>
        <authorList>
            <person name="Munday J.S."/>
            <person name="Thomson N."/>
            <person name="Dunowska M."/>
            <person name="Knight C.G."/>
            <person name="Laurie R.E."/>
            <person name="Hills S."/>
        </authorList>
    </citation>
    <scope>NUCLEOTIDE SEQUENCE [LARGE SCALE GENOMIC DNA]</scope>
    <source>
        <strain evidence="19">CGKnose1</strain>
    </source>
</reference>
<dbReference type="SUPFAM" id="SSF161234">
    <property type="entry name" value="E7 C-terminal domain-like"/>
    <property type="match status" value="1"/>
</dbReference>
<gene>
    <name evidence="20" type="primary">E7</name>
</gene>
<dbReference type="Proteomes" id="UP000158020">
    <property type="component" value="Genome"/>
</dbReference>
<evidence type="ECO:0000256" key="6">
    <source>
        <dbReference type="ARBA" id="ARBA00022723"/>
    </source>
</evidence>
<keyword evidence="12" id="KW-0010">Activator</keyword>
<evidence type="ECO:0000313" key="19">
    <source>
        <dbReference type="EMBL" id="AKB94041.1"/>
    </source>
</evidence>
<sequence length="102" mass="11256">MVHGPDTQKSLDDSLPGVKLVLSPTTSCSQRYRGHTATTSPPAKRSSSRPWAVTVFCGGCKKKLKFAVKTTVSTVTEFEHLLTKDLDFLCPYCDKEERHGRG</sequence>
<keyword evidence="2" id="KW-0244">Early protein</keyword>
<evidence type="ECO:0000256" key="8">
    <source>
        <dbReference type="ARBA" id="ARBA00022830"/>
    </source>
</evidence>
<keyword evidence="17" id="KW-1078">G1/S host cell cycle checkpoint dysregulation by virus</keyword>
<dbReference type="GO" id="GO:0003677">
    <property type="term" value="F:DNA binding"/>
    <property type="evidence" value="ECO:0007669"/>
    <property type="project" value="UniProtKB-KW"/>
</dbReference>
<keyword evidence="4" id="KW-0945">Host-virus interaction</keyword>
<evidence type="ECO:0000313" key="20">
    <source>
        <dbReference type="EMBL" id="ALL29331.1"/>
    </source>
</evidence>
<dbReference type="Pfam" id="PF00527">
    <property type="entry name" value="E7"/>
    <property type="match status" value="1"/>
</dbReference>
<dbReference type="Gene3D" id="3.30.160.330">
    <property type="match status" value="1"/>
</dbReference>
<evidence type="ECO:0000256" key="2">
    <source>
        <dbReference type="ARBA" id="ARBA00022518"/>
    </source>
</evidence>
<evidence type="ECO:0000256" key="11">
    <source>
        <dbReference type="ARBA" id="ARBA00023125"/>
    </source>
</evidence>
<protein>
    <submittedName>
        <fullName evidence="19">E7</fullName>
    </submittedName>
</protein>
<reference evidence="19" key="1">
    <citation type="submission" date="2014-12" db="EMBL/GenBank/DDBJ databases">
        <authorList>
            <person name="Munday J."/>
            <person name="Dunowska M."/>
            <person name="Laurie R."/>
            <person name="Knight C."/>
            <person name="Thomson N."/>
        </authorList>
    </citation>
    <scope>NUCLEOTIDE SEQUENCE</scope>
    <source>
        <strain evidence="19">CGKnose1</strain>
    </source>
</reference>
<evidence type="ECO:0000256" key="12">
    <source>
        <dbReference type="ARBA" id="ARBA00023159"/>
    </source>
</evidence>
<keyword evidence="15" id="KW-0922">Interferon antiviral system evasion</keyword>
<evidence type="ECO:0000256" key="14">
    <source>
        <dbReference type="ARBA" id="ARBA00023200"/>
    </source>
</evidence>
<organism evidence="19 22">
    <name type="scientific">Bos taurus papillomavirus 14</name>
    <dbReference type="NCBI Taxonomy" id="2758381"/>
    <lineage>
        <taxon>Viruses</taxon>
        <taxon>Monodnaviria</taxon>
        <taxon>Shotokuvirae</taxon>
        <taxon>Cossaviricota</taxon>
        <taxon>Papovaviricetes</taxon>
        <taxon>Zurhausenvirales</taxon>
        <taxon>Papillomaviridae</taxon>
        <taxon>Firstpapillomavirinae</taxon>
        <taxon>Deltapapillomavirus</taxon>
        <taxon>Bovine papillomavirus type 1</taxon>
    </lineage>
</organism>
<keyword evidence="16" id="KW-0899">Viral immunoevasion</keyword>
<evidence type="ECO:0000256" key="13">
    <source>
        <dbReference type="ARBA" id="ARBA00023163"/>
    </source>
</evidence>
<keyword evidence="3" id="KW-1048">Host nucleus</keyword>
<dbReference type="EMBL" id="KR868228">
    <property type="protein sequence ID" value="ALL29331.1"/>
    <property type="molecule type" value="Genomic_DNA"/>
</dbReference>
<keyword evidence="1" id="KW-1121">Modulation of host cell cycle by virus</keyword>
<evidence type="ECO:0000256" key="17">
    <source>
        <dbReference type="ARBA" id="ARBA00023309"/>
    </source>
</evidence>
<evidence type="ECO:0000313" key="22">
    <source>
        <dbReference type="Proteomes" id="UP000171123"/>
    </source>
</evidence>
<accession>A0A0E3SZI0</accession>
<evidence type="ECO:0000313" key="21">
    <source>
        <dbReference type="Proteomes" id="UP000158020"/>
    </source>
</evidence>
<keyword evidence="9" id="KW-0862">Zinc</keyword>
<evidence type="ECO:0000256" key="5">
    <source>
        <dbReference type="ARBA" id="ARBA00022632"/>
    </source>
</evidence>
<evidence type="ECO:0000256" key="15">
    <source>
        <dbReference type="ARBA" id="ARBA00023258"/>
    </source>
</evidence>
<dbReference type="GO" id="GO:0039502">
    <property type="term" value="P:symbiont-mediated suppression of host type I interferon-mediated signaling pathway"/>
    <property type="evidence" value="ECO:0007669"/>
    <property type="project" value="UniProtKB-KW"/>
</dbReference>
<keyword evidence="13" id="KW-0804">Transcription</keyword>
<feature type="region of interest" description="Disordered" evidence="18">
    <location>
        <begin position="26"/>
        <end position="47"/>
    </location>
</feature>
<keyword evidence="6" id="KW-0479">Metal-binding</keyword>
<keyword evidence="10" id="KW-0805">Transcription regulation</keyword>
<dbReference type="EMBL" id="KP276343">
    <property type="protein sequence ID" value="AKB94041.1"/>
    <property type="molecule type" value="Genomic_DNA"/>
</dbReference>
<proteinExistence type="predicted"/>
<evidence type="ECO:0000256" key="9">
    <source>
        <dbReference type="ARBA" id="ARBA00022833"/>
    </source>
</evidence>
<keyword evidence="5" id="KW-1090">Inhibition of host innate immune response by virus</keyword>
<evidence type="ECO:0000256" key="16">
    <source>
        <dbReference type="ARBA" id="ARBA00023280"/>
    </source>
</evidence>
<dbReference type="GO" id="GO:0008270">
    <property type="term" value="F:zinc ion binding"/>
    <property type="evidence" value="ECO:0007669"/>
    <property type="project" value="UniProtKB-KW"/>
</dbReference>
<feature type="compositionally biased region" description="Polar residues" evidence="18">
    <location>
        <begin position="26"/>
        <end position="41"/>
    </location>
</feature>
<keyword evidence="8" id="KW-1114">Inhibition of host interferon signaling pathway by virus</keyword>
<name>A0A0E3SZI0_BPV1</name>